<evidence type="ECO:0000256" key="4">
    <source>
        <dbReference type="ARBA" id="ARBA00022741"/>
    </source>
</evidence>
<dbReference type="InterPro" id="IPR027417">
    <property type="entry name" value="P-loop_NTPase"/>
</dbReference>
<dbReference type="Gene3D" id="3.40.50.300">
    <property type="entry name" value="P-loop containing nucleotide triphosphate hydrolases"/>
    <property type="match status" value="1"/>
</dbReference>
<keyword evidence="7" id="KW-1185">Reference proteome</keyword>
<reference evidence="6 7" key="1">
    <citation type="submission" date="2020-10" db="EMBL/GenBank/DDBJ databases">
        <title>The Coptis chinensis genome and diversification of protoberbering-type alkaloids.</title>
        <authorList>
            <person name="Wang B."/>
            <person name="Shu S."/>
            <person name="Song C."/>
            <person name="Liu Y."/>
        </authorList>
    </citation>
    <scope>NUCLEOTIDE SEQUENCE [LARGE SCALE GENOMIC DNA]</scope>
    <source>
        <strain evidence="6">HL-2020</strain>
        <tissue evidence="6">Leaf</tissue>
    </source>
</reference>
<accession>A0A835HQS7</accession>
<gene>
    <name evidence="6" type="ORF">IFM89_030510</name>
</gene>
<dbReference type="InterPro" id="IPR000850">
    <property type="entry name" value="Adenylat/UMP-CMP_kin"/>
</dbReference>
<evidence type="ECO:0000256" key="3">
    <source>
        <dbReference type="ARBA" id="ARBA00022679"/>
    </source>
</evidence>
<proteinExistence type="inferred from homology"/>
<dbReference type="OrthoDB" id="1922889at2759"/>
<keyword evidence="4" id="KW-0547">Nucleotide-binding</keyword>
<evidence type="ECO:0000313" key="6">
    <source>
        <dbReference type="EMBL" id="KAF9602622.1"/>
    </source>
</evidence>
<dbReference type="AlphaFoldDB" id="A0A835HQS7"/>
<dbReference type="EMBL" id="JADFTS010000006">
    <property type="protein sequence ID" value="KAF9602622.1"/>
    <property type="molecule type" value="Genomic_DNA"/>
</dbReference>
<evidence type="ECO:0000256" key="2">
    <source>
        <dbReference type="ARBA" id="ARBA00012955"/>
    </source>
</evidence>
<sequence length="104" mass="11773">MEKIGAEPDVVLFFDVPEDKMVKRVLSRNQGRIDDNIDTVKKRLEVFAALNLPIIKHYSELGKVQKINAVGTTDEIFDQVRAVFAAYEAKFDDSVHIVVQKAII</sequence>
<dbReference type="GO" id="GO:0005524">
    <property type="term" value="F:ATP binding"/>
    <property type="evidence" value="ECO:0007669"/>
    <property type="project" value="InterPro"/>
</dbReference>
<organism evidence="6 7">
    <name type="scientific">Coptis chinensis</name>
    <dbReference type="NCBI Taxonomy" id="261450"/>
    <lineage>
        <taxon>Eukaryota</taxon>
        <taxon>Viridiplantae</taxon>
        <taxon>Streptophyta</taxon>
        <taxon>Embryophyta</taxon>
        <taxon>Tracheophyta</taxon>
        <taxon>Spermatophyta</taxon>
        <taxon>Magnoliopsida</taxon>
        <taxon>Ranunculales</taxon>
        <taxon>Ranunculaceae</taxon>
        <taxon>Coptidoideae</taxon>
        <taxon>Coptis</taxon>
    </lineage>
</organism>
<protein>
    <recommendedName>
        <fullName evidence="2">adenylate kinase</fullName>
        <ecNumber evidence="2">2.7.4.3</ecNumber>
    </recommendedName>
</protein>
<dbReference type="PANTHER" id="PTHR23359">
    <property type="entry name" value="NUCLEOTIDE KINASE"/>
    <property type="match status" value="1"/>
</dbReference>
<evidence type="ECO:0000256" key="5">
    <source>
        <dbReference type="ARBA" id="ARBA00022777"/>
    </source>
</evidence>
<comment type="caution">
    <text evidence="6">The sequence shown here is derived from an EMBL/GenBank/DDBJ whole genome shotgun (WGS) entry which is preliminary data.</text>
</comment>
<dbReference type="Proteomes" id="UP000631114">
    <property type="component" value="Unassembled WGS sequence"/>
</dbReference>
<evidence type="ECO:0000313" key="7">
    <source>
        <dbReference type="Proteomes" id="UP000631114"/>
    </source>
</evidence>
<dbReference type="EC" id="2.7.4.3" evidence="2"/>
<evidence type="ECO:0000256" key="1">
    <source>
        <dbReference type="ARBA" id="ARBA00007220"/>
    </source>
</evidence>
<keyword evidence="3" id="KW-0808">Transferase</keyword>
<comment type="similarity">
    <text evidence="1">Belongs to the adenylate kinase family.</text>
</comment>
<dbReference type="SUPFAM" id="SSF52540">
    <property type="entry name" value="P-loop containing nucleoside triphosphate hydrolases"/>
    <property type="match status" value="1"/>
</dbReference>
<dbReference type="Pfam" id="PF00406">
    <property type="entry name" value="ADK"/>
    <property type="match status" value="1"/>
</dbReference>
<name>A0A835HQS7_9MAGN</name>
<keyword evidence="5" id="KW-0418">Kinase</keyword>
<dbReference type="GO" id="GO:0004017">
    <property type="term" value="F:AMP kinase activity"/>
    <property type="evidence" value="ECO:0007669"/>
    <property type="project" value="UniProtKB-EC"/>
</dbReference>